<evidence type="ECO:0000313" key="3">
    <source>
        <dbReference type="Proteomes" id="UP000050360"/>
    </source>
</evidence>
<comment type="caution">
    <text evidence="2">The sequence shown here is derived from an EMBL/GenBank/DDBJ whole genome shotgun (WGS) entry which is preliminary data.</text>
</comment>
<proteinExistence type="predicted"/>
<name>A0A0N8KQ20_9EURY</name>
<gene>
    <name evidence="2" type="ORF">MPEBLZ_04543</name>
</gene>
<dbReference type="Proteomes" id="UP000050360">
    <property type="component" value="Unassembled WGS sequence"/>
</dbReference>
<accession>A0A0N8KQ20</accession>
<reference evidence="2 3" key="1">
    <citation type="submission" date="2015-09" db="EMBL/GenBank/DDBJ databases">
        <title>A metagenomics-based metabolic model of nitrate-dependent anaerobic oxidation of methane by Methanoperedens-like archaea.</title>
        <authorList>
            <person name="Arshad A."/>
            <person name="Speth D.R."/>
            <person name="De Graaf R.M."/>
            <person name="Op Den Camp H.J."/>
            <person name="Jetten M.S."/>
            <person name="Welte C.U."/>
        </authorList>
    </citation>
    <scope>NUCLEOTIDE SEQUENCE [LARGE SCALE GENOMIC DNA]</scope>
</reference>
<keyword evidence="1" id="KW-0812">Transmembrane</keyword>
<evidence type="ECO:0000256" key="1">
    <source>
        <dbReference type="SAM" id="Phobius"/>
    </source>
</evidence>
<dbReference type="AlphaFoldDB" id="A0A0N8KQ20"/>
<sequence>MTEGRKISRPINWIIIFAVLLYFVSVAAAYDGLEWENGTSGTLKRNEVISFGDYSVKVTAFSAPVESEKYKNIPIEPVEPFVELNISKNGSFINKTFL</sequence>
<dbReference type="EMBL" id="LKCM01000492">
    <property type="protein sequence ID" value="KPQ40914.1"/>
    <property type="molecule type" value="Genomic_DNA"/>
</dbReference>
<keyword evidence="1" id="KW-1133">Transmembrane helix</keyword>
<protein>
    <submittedName>
        <fullName evidence="2">Uncharacterized protein</fullName>
    </submittedName>
</protein>
<feature type="transmembrane region" description="Helical" evidence="1">
    <location>
        <begin position="12"/>
        <end position="30"/>
    </location>
</feature>
<organism evidence="2 3">
    <name type="scientific">Candidatus Methanoperedens nitratireducens</name>
    <dbReference type="NCBI Taxonomy" id="1392998"/>
    <lineage>
        <taxon>Archaea</taxon>
        <taxon>Methanobacteriati</taxon>
        <taxon>Methanobacteriota</taxon>
        <taxon>Stenosarchaea group</taxon>
        <taxon>Methanomicrobia</taxon>
        <taxon>Methanosarcinales</taxon>
        <taxon>ANME-2 cluster</taxon>
        <taxon>Candidatus Methanoperedentaceae</taxon>
        <taxon>Candidatus Methanoperedens</taxon>
    </lineage>
</organism>
<evidence type="ECO:0000313" key="2">
    <source>
        <dbReference type="EMBL" id="KPQ40914.1"/>
    </source>
</evidence>
<keyword evidence="1" id="KW-0472">Membrane</keyword>
<feature type="non-terminal residue" evidence="2">
    <location>
        <position position="98"/>
    </location>
</feature>